<evidence type="ECO:0000256" key="1">
    <source>
        <dbReference type="SAM" id="Phobius"/>
    </source>
</evidence>
<evidence type="ECO:0000313" key="3">
    <source>
        <dbReference type="EMBL" id="MBK6975457.1"/>
    </source>
</evidence>
<reference evidence="3" key="1">
    <citation type="submission" date="2020-10" db="EMBL/GenBank/DDBJ databases">
        <title>Connecting structure to function with the recovery of over 1000 high-quality activated sludge metagenome-assembled genomes encoding full-length rRNA genes using long-read sequencing.</title>
        <authorList>
            <person name="Singleton C.M."/>
            <person name="Petriglieri F."/>
            <person name="Kristensen J.M."/>
            <person name="Kirkegaard R.H."/>
            <person name="Michaelsen T.Y."/>
            <person name="Andersen M.H."/>
            <person name="Karst S.M."/>
            <person name="Dueholm M.S."/>
            <person name="Nielsen P.H."/>
            <person name="Albertsen M."/>
        </authorList>
    </citation>
    <scope>NUCLEOTIDE SEQUENCE</scope>
    <source>
        <strain evidence="3">Bjer_18-Q3-R1-45_BAT3C.347</strain>
    </source>
</reference>
<dbReference type="PANTHER" id="PTHR21666:SF270">
    <property type="entry name" value="MUREIN HYDROLASE ACTIVATOR ENVC"/>
    <property type="match status" value="1"/>
</dbReference>
<dbReference type="EMBL" id="JADJEV010000005">
    <property type="protein sequence ID" value="MBK6975457.1"/>
    <property type="molecule type" value="Genomic_DNA"/>
</dbReference>
<comment type="caution">
    <text evidence="3">The sequence shown here is derived from an EMBL/GenBank/DDBJ whole genome shotgun (WGS) entry which is preliminary data.</text>
</comment>
<protein>
    <submittedName>
        <fullName evidence="3">M23 family metallopeptidase</fullName>
    </submittedName>
</protein>
<name>A0A9D7HMP5_9PROT</name>
<dbReference type="CDD" id="cd12797">
    <property type="entry name" value="M23_peptidase"/>
    <property type="match status" value="1"/>
</dbReference>
<dbReference type="Pfam" id="PF01551">
    <property type="entry name" value="Peptidase_M23"/>
    <property type="match status" value="1"/>
</dbReference>
<feature type="transmembrane region" description="Helical" evidence="1">
    <location>
        <begin position="23"/>
        <end position="46"/>
    </location>
</feature>
<dbReference type="Gene3D" id="2.70.70.10">
    <property type="entry name" value="Glucose Permease (Domain IIA)"/>
    <property type="match status" value="1"/>
</dbReference>
<feature type="domain" description="M23ase beta-sheet core" evidence="2">
    <location>
        <begin position="202"/>
        <end position="296"/>
    </location>
</feature>
<dbReference type="InterPro" id="IPR011055">
    <property type="entry name" value="Dup_hybrid_motif"/>
</dbReference>
<evidence type="ECO:0000259" key="2">
    <source>
        <dbReference type="Pfam" id="PF01551"/>
    </source>
</evidence>
<dbReference type="InterPro" id="IPR050570">
    <property type="entry name" value="Cell_wall_metabolism_enzyme"/>
</dbReference>
<dbReference type="PANTHER" id="PTHR21666">
    <property type="entry name" value="PEPTIDASE-RELATED"/>
    <property type="match status" value="1"/>
</dbReference>
<dbReference type="AlphaFoldDB" id="A0A9D7HMP5"/>
<accession>A0A9D7HMP5</accession>
<dbReference type="InterPro" id="IPR016047">
    <property type="entry name" value="M23ase_b-sheet_dom"/>
</dbReference>
<keyword evidence="1" id="KW-0472">Membrane</keyword>
<keyword evidence="1" id="KW-1133">Transmembrane helix</keyword>
<dbReference type="FunFam" id="2.70.70.10:FF:000006">
    <property type="entry name" value="M23 family peptidase"/>
    <property type="match status" value="1"/>
</dbReference>
<gene>
    <name evidence="3" type="ORF">IPH26_21735</name>
</gene>
<dbReference type="GO" id="GO:0004222">
    <property type="term" value="F:metalloendopeptidase activity"/>
    <property type="evidence" value="ECO:0007669"/>
    <property type="project" value="TreeGrafter"/>
</dbReference>
<organism evidence="3 4">
    <name type="scientific">Candidatus Methylophosphatis roskildensis</name>
    <dbReference type="NCBI Taxonomy" id="2899263"/>
    <lineage>
        <taxon>Bacteria</taxon>
        <taxon>Pseudomonadati</taxon>
        <taxon>Pseudomonadota</taxon>
        <taxon>Betaproteobacteria</taxon>
        <taxon>Nitrosomonadales</taxon>
        <taxon>Sterolibacteriaceae</taxon>
        <taxon>Candidatus Methylophosphatis</taxon>
    </lineage>
</organism>
<keyword evidence="1" id="KW-0812">Transmembrane</keyword>
<dbReference type="SUPFAM" id="SSF51261">
    <property type="entry name" value="Duplicated hybrid motif"/>
    <property type="match status" value="1"/>
</dbReference>
<dbReference type="Proteomes" id="UP000807785">
    <property type="component" value="Unassembled WGS sequence"/>
</dbReference>
<proteinExistence type="predicted"/>
<evidence type="ECO:0000313" key="4">
    <source>
        <dbReference type="Proteomes" id="UP000807785"/>
    </source>
</evidence>
<sequence>MHIILVSDRLATAKTISLSIRHVALAMGLLVLTVLGLSSLFSFITLRHAAELRLPFVQDVALSVRAEESQRTQSFVHDNLNAMAIKIGEIQARMLRLDSLGERVGGLVGFKPQEFKAADKPGQGGPLVEPARAFSAAELQRQLDVLSQQVDLRSDYLGLVESELLDERVRSNLLPTTLPVQADWNTSGYGMRIDPFTGHRAMHEGVDFPGDTGTPVFAAAAGMVIVSEVHPGYGNLIEIDHGKGLTTRYAHCSRLLVQPGVFVRRGQKIAELGSTGRSTGPHLHFEVRANGASMNPNDFLRHARQTDIALAPKLAR</sequence>